<name>A0A2G9YT99_9BACT</name>
<gene>
    <name evidence="4" type="ORF">COX38_00420</name>
</gene>
<keyword evidence="2" id="KW-0315">Glutamine amidotransferase</keyword>
<dbReference type="PROSITE" id="PS51278">
    <property type="entry name" value="GATASE_TYPE_2"/>
    <property type="match status" value="1"/>
</dbReference>
<reference evidence="4 5" key="1">
    <citation type="submission" date="2017-09" db="EMBL/GenBank/DDBJ databases">
        <title>Depth-based differentiation of microbial function through sediment-hosted aquifers and enrichment of novel symbionts in the deep terrestrial subsurface.</title>
        <authorList>
            <person name="Probst A.J."/>
            <person name="Ladd B."/>
            <person name="Jarett J.K."/>
            <person name="Geller-Mcgrath D.E."/>
            <person name="Sieber C.M."/>
            <person name="Emerson J.B."/>
            <person name="Anantharaman K."/>
            <person name="Thomas B.C."/>
            <person name="Malmstrom R."/>
            <person name="Stieglmeier M."/>
            <person name="Klingl A."/>
            <person name="Woyke T."/>
            <person name="Ryan C.M."/>
            <person name="Banfield J.F."/>
        </authorList>
    </citation>
    <scope>NUCLEOTIDE SEQUENCE [LARGE SCALE GENOMIC DNA]</scope>
    <source>
        <strain evidence="4">CG23_combo_of_CG06-09_8_20_14_all_39_25</strain>
    </source>
</reference>
<dbReference type="Proteomes" id="UP000229054">
    <property type="component" value="Unassembled WGS sequence"/>
</dbReference>
<dbReference type="InterPro" id="IPR017932">
    <property type="entry name" value="GATase_2_dom"/>
</dbReference>
<dbReference type="SUPFAM" id="SSF53271">
    <property type="entry name" value="PRTase-like"/>
    <property type="match status" value="1"/>
</dbReference>
<organism evidence="4 5">
    <name type="scientific">Candidatus Nealsonbacteria bacterium CG23_combo_of_CG06-09_8_20_14_all_39_25</name>
    <dbReference type="NCBI Taxonomy" id="1974723"/>
    <lineage>
        <taxon>Bacteria</taxon>
        <taxon>Candidatus Nealsoniibacteriota</taxon>
    </lineage>
</organism>
<evidence type="ECO:0000256" key="1">
    <source>
        <dbReference type="ARBA" id="ARBA00022679"/>
    </source>
</evidence>
<dbReference type="SUPFAM" id="SSF56235">
    <property type="entry name" value="N-terminal nucleophile aminohydrolases (Ntn hydrolases)"/>
    <property type="match status" value="1"/>
</dbReference>
<comment type="caution">
    <text evidence="4">The sequence shown here is derived from an EMBL/GenBank/DDBJ whole genome shotgun (WGS) entry which is preliminary data.</text>
</comment>
<evidence type="ECO:0000259" key="3">
    <source>
        <dbReference type="PROSITE" id="PS51278"/>
    </source>
</evidence>
<feature type="domain" description="Glutamine amidotransferase type-2" evidence="3">
    <location>
        <begin position="13"/>
        <end position="217"/>
    </location>
</feature>
<accession>A0A2G9YT99</accession>
<dbReference type="GO" id="GO:0016740">
    <property type="term" value="F:transferase activity"/>
    <property type="evidence" value="ECO:0007669"/>
    <property type="project" value="UniProtKB-KW"/>
</dbReference>
<evidence type="ECO:0000313" key="4">
    <source>
        <dbReference type="EMBL" id="PIP22456.1"/>
    </source>
</evidence>
<proteinExistence type="predicted"/>
<dbReference type="PANTHER" id="PTHR11907">
    <property type="entry name" value="AMIDOPHOSPHORIBOSYLTRANSFERASE"/>
    <property type="match status" value="1"/>
</dbReference>
<dbReference type="EMBL" id="PCRN01000020">
    <property type="protein sequence ID" value="PIP22456.1"/>
    <property type="molecule type" value="Genomic_DNA"/>
</dbReference>
<sequence length="467" mass="51750">MSAGIGMSLNEGCLERMRRGITPLQPIRGDKYSGIAFLTRNGIINERDEEGGFIDKVIQKAISRAPSVAESQAAIGGVDYIDSQPKFIEKSKIGPFAIAGDVKIVNRDELSKKYPYLLGSDIRLCAGLIGGSSDPAEGLATVIKEVRGRFALIVLTTDGVFACKDPRGFNSLVIARNEKGYCAVCSESLALGAAFDDDKTEILREVYPSEIIQVKSTGFQSLKRLPSPGLVMCPFSVGYGQGPASIFEDIDIGFARTNMGATLAQKYGVPAQKVFPFPLSGNSAEEGYAEESRMPHINVWEYHSLGRSYLRGTEQERRERGRDKYSPIQWVLKKYKTFIGVDDSIVEGNQFLARIFLLHALLSKFHPLDGERGIHIRIACPPKVNGCPLEAPEHPTERLFAASRSKEEMRKELKVKSLEFNTIDDFVEAILNAQSEKRKTENPITSNNLCLCCFERGEDLIKKYLQY</sequence>
<dbReference type="InterPro" id="IPR029055">
    <property type="entry name" value="Ntn_hydrolases_N"/>
</dbReference>
<dbReference type="Gene3D" id="3.60.20.10">
    <property type="entry name" value="Glutamine Phosphoribosylpyrophosphate, subunit 1, domain 1"/>
    <property type="match status" value="1"/>
</dbReference>
<keyword evidence="1" id="KW-0808">Transferase</keyword>
<evidence type="ECO:0000256" key="2">
    <source>
        <dbReference type="ARBA" id="ARBA00022962"/>
    </source>
</evidence>
<dbReference type="AlphaFoldDB" id="A0A2G9YT99"/>
<dbReference type="InterPro" id="IPR029057">
    <property type="entry name" value="PRTase-like"/>
</dbReference>
<evidence type="ECO:0000313" key="5">
    <source>
        <dbReference type="Proteomes" id="UP000229054"/>
    </source>
</evidence>
<protein>
    <recommendedName>
        <fullName evidence="3">Glutamine amidotransferase type-2 domain-containing protein</fullName>
    </recommendedName>
</protein>
<dbReference type="Gene3D" id="3.40.50.2020">
    <property type="match status" value="1"/>
</dbReference>